<name>A0A8S5M6S8_9CAUD</name>
<sequence length="139" mass="15934">MADIKIATGVEKININDKVTLEVNPTDAEIVEKIFDVFNGLEDRQRKYQAEVEKNANKKEIFEVARRESNEMRDTIDSLFGVPLCTPLFGSMNVLALADGLPVWSNLMLGIIDQIDTTFAREQKATNPRIKKYMERWKK</sequence>
<organism evidence="1">
    <name type="scientific">Siphoviridae sp. ctHDv29</name>
    <dbReference type="NCBI Taxonomy" id="2826228"/>
    <lineage>
        <taxon>Viruses</taxon>
        <taxon>Duplodnaviria</taxon>
        <taxon>Heunggongvirae</taxon>
        <taxon>Uroviricota</taxon>
        <taxon>Caudoviricetes</taxon>
    </lineage>
</organism>
<evidence type="ECO:0000313" key="1">
    <source>
        <dbReference type="EMBL" id="DAD77926.1"/>
    </source>
</evidence>
<protein>
    <submittedName>
        <fullName evidence="1">Tail assembly chaperone</fullName>
    </submittedName>
</protein>
<reference evidence="1" key="1">
    <citation type="journal article" date="2021" name="Proc. Natl. Acad. Sci. U.S.A.">
        <title>A Catalog of Tens of Thousands of Viruses from Human Metagenomes Reveals Hidden Associations with Chronic Diseases.</title>
        <authorList>
            <person name="Tisza M.J."/>
            <person name="Buck C.B."/>
        </authorList>
    </citation>
    <scope>NUCLEOTIDE SEQUENCE</scope>
    <source>
        <strain evidence="1">CtHDv29</strain>
    </source>
</reference>
<dbReference type="EMBL" id="BK014836">
    <property type="protein sequence ID" value="DAD77926.1"/>
    <property type="molecule type" value="Genomic_DNA"/>
</dbReference>
<proteinExistence type="predicted"/>
<accession>A0A8S5M6S8</accession>